<dbReference type="STRING" id="137838.GCA_001458595_01924"/>
<keyword evidence="10" id="KW-0067">ATP-binding</keyword>
<dbReference type="GO" id="GO:0005524">
    <property type="term" value="F:ATP binding"/>
    <property type="evidence" value="ECO:0007669"/>
    <property type="project" value="UniProtKB-KW"/>
</dbReference>
<evidence type="ECO:0000313" key="18">
    <source>
        <dbReference type="Proteomes" id="UP000220840"/>
    </source>
</evidence>
<feature type="domain" description="Pyruvate kinase barrel" evidence="15">
    <location>
        <begin position="3"/>
        <end position="326"/>
    </location>
</feature>
<proteinExistence type="inferred from homology"/>
<dbReference type="GO" id="GO:0016301">
    <property type="term" value="F:kinase activity"/>
    <property type="evidence" value="ECO:0007669"/>
    <property type="project" value="UniProtKB-KW"/>
</dbReference>
<dbReference type="GO" id="GO:0004743">
    <property type="term" value="F:pyruvate kinase activity"/>
    <property type="evidence" value="ECO:0007669"/>
    <property type="project" value="UniProtKB-EC"/>
</dbReference>
<dbReference type="EC" id="2.7.1.40" evidence="4 14"/>
<evidence type="ECO:0000256" key="2">
    <source>
        <dbReference type="ARBA" id="ARBA00004997"/>
    </source>
</evidence>
<evidence type="ECO:0000256" key="13">
    <source>
        <dbReference type="ARBA" id="ARBA00023317"/>
    </source>
</evidence>
<evidence type="ECO:0000256" key="4">
    <source>
        <dbReference type="ARBA" id="ARBA00012142"/>
    </source>
</evidence>
<keyword evidence="13 17" id="KW-0670">Pyruvate</keyword>
<comment type="caution">
    <text evidence="17">The sequence shown here is derived from an EMBL/GenBank/DDBJ whole genome shotgun (WGS) entry which is preliminary data.</text>
</comment>
<keyword evidence="8" id="KW-0547">Nucleotide-binding</keyword>
<keyword evidence="18" id="KW-1185">Reference proteome</keyword>
<dbReference type="GeneID" id="68876932"/>
<dbReference type="GO" id="GO:0000287">
    <property type="term" value="F:magnesium ion binding"/>
    <property type="evidence" value="ECO:0007669"/>
    <property type="project" value="InterPro"/>
</dbReference>
<evidence type="ECO:0000259" key="15">
    <source>
        <dbReference type="Pfam" id="PF00224"/>
    </source>
</evidence>
<name>A0A2A7MFW3_9CLOT</name>
<dbReference type="RefSeq" id="WP_058294757.1">
    <property type="nucleotide sequence ID" value="NZ_CAKJVD010000035.1"/>
</dbReference>
<dbReference type="PRINTS" id="PR01050">
    <property type="entry name" value="PYRUVTKNASE"/>
</dbReference>
<dbReference type="InterPro" id="IPR011037">
    <property type="entry name" value="Pyrv_Knase-like_insert_dom_sf"/>
</dbReference>
<dbReference type="PANTHER" id="PTHR11817">
    <property type="entry name" value="PYRUVATE KINASE"/>
    <property type="match status" value="1"/>
</dbReference>
<keyword evidence="9 14" id="KW-0418">Kinase</keyword>
<dbReference type="InterPro" id="IPR040442">
    <property type="entry name" value="Pyrv_kinase-like_dom_sf"/>
</dbReference>
<dbReference type="InterPro" id="IPR015793">
    <property type="entry name" value="Pyrv_Knase_brl"/>
</dbReference>
<dbReference type="OrthoDB" id="2031270at2"/>
<comment type="similarity">
    <text evidence="3 14">Belongs to the pyruvate kinase family.</text>
</comment>
<keyword evidence="11 14" id="KW-0460">Magnesium</keyword>
<keyword evidence="12 14" id="KW-0324">Glycolysis</keyword>
<comment type="cofactor">
    <cofactor evidence="1">
        <name>K(+)</name>
        <dbReference type="ChEBI" id="CHEBI:29103"/>
    </cofactor>
</comment>
<dbReference type="Gene3D" id="2.40.33.10">
    <property type="entry name" value="PK beta-barrel domain-like"/>
    <property type="match status" value="1"/>
</dbReference>
<dbReference type="InterPro" id="IPR015806">
    <property type="entry name" value="Pyrv_Knase_insert_dom_sf"/>
</dbReference>
<dbReference type="EMBL" id="PDCJ01000001">
    <property type="protein sequence ID" value="PEG30585.1"/>
    <property type="molecule type" value="Genomic_DNA"/>
</dbReference>
<dbReference type="EMBL" id="CAMTCP010000248">
    <property type="protein sequence ID" value="CAI3642430.1"/>
    <property type="molecule type" value="Genomic_DNA"/>
</dbReference>
<evidence type="ECO:0000256" key="6">
    <source>
        <dbReference type="ARBA" id="ARBA00022679"/>
    </source>
</evidence>
<dbReference type="Gene3D" id="3.20.20.60">
    <property type="entry name" value="Phosphoenolpyruvate-binding domains"/>
    <property type="match status" value="1"/>
</dbReference>
<dbReference type="InterPro" id="IPR001697">
    <property type="entry name" value="Pyr_Knase"/>
</dbReference>
<gene>
    <name evidence="16" type="ORF">CNEO2_40092</name>
    <name evidence="17" type="ORF">CQ394_02355</name>
</gene>
<reference evidence="17 18" key="1">
    <citation type="submission" date="2017-10" db="EMBL/GenBank/DDBJ databases">
        <title>Effective Description of Clostridium neonatale sp. nov. linked to necrotizing enterocolitis in neonates and a clarification of species assignable to the genus Clostridium (Prazmowski 1880) emend. Lawson and Rainey 2016.</title>
        <authorList>
            <person name="Bernard K."/>
            <person name="Burdz T."/>
            <person name="Wiebe D."/>
            <person name="Balcewich B."/>
            <person name="Alfa M."/>
            <person name="Bernier A.-M."/>
        </authorList>
    </citation>
    <scope>NUCLEOTIDE SEQUENCE [LARGE SCALE GENOMIC DNA]</scope>
    <source>
        <strain evidence="17 18">LCDC99A005</strain>
    </source>
</reference>
<dbReference type="UniPathway" id="UPA00109">
    <property type="reaction ID" value="UER00188"/>
</dbReference>
<dbReference type="InterPro" id="IPR015813">
    <property type="entry name" value="Pyrv/PenolPyrv_kinase-like_dom"/>
</dbReference>
<dbReference type="SUPFAM" id="SSF50800">
    <property type="entry name" value="PK beta-barrel domain-like"/>
    <property type="match status" value="1"/>
</dbReference>
<evidence type="ECO:0000256" key="14">
    <source>
        <dbReference type="RuleBase" id="RU000504"/>
    </source>
</evidence>
<dbReference type="AlphaFoldDB" id="A0A2A7MFW3"/>
<comment type="pathway">
    <text evidence="2 14">Carbohydrate degradation; glycolysis; pyruvate from D-glyceraldehyde 3-phosphate: step 5/5.</text>
</comment>
<protein>
    <recommendedName>
        <fullName evidence="5 14">Pyruvate kinase</fullName>
        <ecNumber evidence="4 14">2.7.1.40</ecNumber>
    </recommendedName>
</protein>
<evidence type="ECO:0000256" key="7">
    <source>
        <dbReference type="ARBA" id="ARBA00022723"/>
    </source>
</evidence>
<dbReference type="SUPFAM" id="SSF51621">
    <property type="entry name" value="Phosphoenolpyruvate/pyruvate domain"/>
    <property type="match status" value="1"/>
</dbReference>
<organism evidence="17 18">
    <name type="scientific">Clostridium neonatale</name>
    <dbReference type="NCBI Taxonomy" id="137838"/>
    <lineage>
        <taxon>Bacteria</taxon>
        <taxon>Bacillati</taxon>
        <taxon>Bacillota</taxon>
        <taxon>Clostridia</taxon>
        <taxon>Eubacteriales</taxon>
        <taxon>Clostridiaceae</taxon>
        <taxon>Clostridium</taxon>
    </lineage>
</organism>
<reference evidence="16" key="2">
    <citation type="submission" date="2022-10" db="EMBL/GenBank/DDBJ databases">
        <authorList>
            <person name="Aires J."/>
            <person name="Mesa V."/>
        </authorList>
    </citation>
    <scope>NUCLEOTIDE SEQUENCE</scope>
    <source>
        <strain evidence="16">Clostridium neonatale JD116</strain>
    </source>
</reference>
<comment type="catalytic activity">
    <reaction evidence="14">
        <text>pyruvate + ATP = phosphoenolpyruvate + ADP + H(+)</text>
        <dbReference type="Rhea" id="RHEA:18157"/>
        <dbReference type="ChEBI" id="CHEBI:15361"/>
        <dbReference type="ChEBI" id="CHEBI:15378"/>
        <dbReference type="ChEBI" id="CHEBI:30616"/>
        <dbReference type="ChEBI" id="CHEBI:58702"/>
        <dbReference type="ChEBI" id="CHEBI:456216"/>
        <dbReference type="EC" id="2.7.1.40"/>
    </reaction>
</comment>
<evidence type="ECO:0000256" key="9">
    <source>
        <dbReference type="ARBA" id="ARBA00022777"/>
    </source>
</evidence>
<dbReference type="Proteomes" id="UP000220840">
    <property type="component" value="Unassembled WGS sequence"/>
</dbReference>
<evidence type="ECO:0000256" key="12">
    <source>
        <dbReference type="ARBA" id="ARBA00023152"/>
    </source>
</evidence>
<sequence length="338" mass="38412">MYIIGTAGPNIKEKSSIKGIIDNGVNVLRFNFAHGSEDEFLEFLKFTKDIDKNVKIVLDLSGTKIRVSNRFDYIYKIYEREEVYFCGEDKYESIKSSFNNKKLIPLNIKDELLHLKKYKEISIKDNTMNFRIIGKKDSAIKTITIKGGIIRKGKGCNIKNLDRSKFDLSENDKKAILWGIENQVDIICQSFVEEINDIKKIKEFLSKNSITEYKPTIWGKIETLKGVNNIKGIIKEVDGIVIGRGDLIPETSIEDTPIYEQIVMDEVLKEGNKDLIIATHIFNSMKNGKRASIAEVECVYNFIKAGVTGFLLAGETSIGKTPLKTVKFLKSLIDKYIN</sequence>
<evidence type="ECO:0000256" key="10">
    <source>
        <dbReference type="ARBA" id="ARBA00022840"/>
    </source>
</evidence>
<keyword evidence="6 14" id="KW-0808">Transferase</keyword>
<accession>A0A2A7MFW3</accession>
<evidence type="ECO:0000256" key="1">
    <source>
        <dbReference type="ARBA" id="ARBA00001958"/>
    </source>
</evidence>
<evidence type="ECO:0000313" key="16">
    <source>
        <dbReference type="EMBL" id="CAI3642430.1"/>
    </source>
</evidence>
<keyword evidence="7" id="KW-0479">Metal-binding</keyword>
<dbReference type="GO" id="GO:0030955">
    <property type="term" value="F:potassium ion binding"/>
    <property type="evidence" value="ECO:0007669"/>
    <property type="project" value="InterPro"/>
</dbReference>
<evidence type="ECO:0000313" key="17">
    <source>
        <dbReference type="EMBL" id="PEG30585.1"/>
    </source>
</evidence>
<evidence type="ECO:0000256" key="8">
    <source>
        <dbReference type="ARBA" id="ARBA00022741"/>
    </source>
</evidence>
<evidence type="ECO:0000256" key="5">
    <source>
        <dbReference type="ARBA" id="ARBA00018587"/>
    </source>
</evidence>
<dbReference type="Proteomes" id="UP001189143">
    <property type="component" value="Unassembled WGS sequence"/>
</dbReference>
<evidence type="ECO:0000256" key="3">
    <source>
        <dbReference type="ARBA" id="ARBA00008663"/>
    </source>
</evidence>
<evidence type="ECO:0000256" key="11">
    <source>
        <dbReference type="ARBA" id="ARBA00022842"/>
    </source>
</evidence>
<dbReference type="Pfam" id="PF00224">
    <property type="entry name" value="PK"/>
    <property type="match status" value="1"/>
</dbReference>